<reference evidence="1" key="1">
    <citation type="submission" date="2011-10" db="EMBL/GenBank/DDBJ databases">
        <title>The Genome Sequence of Fusarium oxysporum HDV247.</title>
        <authorList>
            <consortium name="The Broad Institute Genome Sequencing Platform"/>
            <person name="Ma L.-J."/>
            <person name="Gale L.R."/>
            <person name="Schwartz D.C."/>
            <person name="Zhou S."/>
            <person name="Corby-Kistler H."/>
            <person name="Young S.K."/>
            <person name="Zeng Q."/>
            <person name="Gargeya S."/>
            <person name="Fitzgerald M."/>
            <person name="Haas B."/>
            <person name="Abouelleil A."/>
            <person name="Alvarado L."/>
            <person name="Arachchi H.M."/>
            <person name="Berlin A."/>
            <person name="Brown A."/>
            <person name="Chapman S.B."/>
            <person name="Chen Z."/>
            <person name="Dunbar C."/>
            <person name="Freedman E."/>
            <person name="Gearin G."/>
            <person name="Goldberg J."/>
            <person name="Griggs A."/>
            <person name="Gujja S."/>
            <person name="Heiman D."/>
            <person name="Howarth C."/>
            <person name="Larson L."/>
            <person name="Lui A."/>
            <person name="MacDonald P.J.P."/>
            <person name="Montmayeur A."/>
            <person name="Murphy C."/>
            <person name="Neiman D."/>
            <person name="Pearson M."/>
            <person name="Priest M."/>
            <person name="Roberts A."/>
            <person name="Saif S."/>
            <person name="Shea T."/>
            <person name="Shenoy N."/>
            <person name="Sisk P."/>
            <person name="Stolte C."/>
            <person name="Sykes S."/>
            <person name="Wortman J."/>
            <person name="Nusbaum C."/>
            <person name="Birren B."/>
        </authorList>
    </citation>
    <scope>NUCLEOTIDE SEQUENCE [LARGE SCALE GENOMIC DNA]</scope>
    <source>
        <strain evidence="1">HDV247</strain>
    </source>
</reference>
<dbReference type="HOGENOM" id="CLU_209327_0_0_1"/>
<dbReference type="Proteomes" id="UP000030751">
    <property type="component" value="Unassembled WGS sequence"/>
</dbReference>
<protein>
    <submittedName>
        <fullName evidence="1">Uncharacterized protein</fullName>
    </submittedName>
</protein>
<gene>
    <name evidence="1" type="ORF">FOVG_15175</name>
</gene>
<evidence type="ECO:0000313" key="1">
    <source>
        <dbReference type="EMBL" id="EXA33880.1"/>
    </source>
</evidence>
<dbReference type="EMBL" id="JH650984">
    <property type="protein sequence ID" value="EXA33880.1"/>
    <property type="molecule type" value="Genomic_DNA"/>
</dbReference>
<proteinExistence type="predicted"/>
<accession>W9P1M7</accession>
<name>W9P1M7_FUSOX</name>
<reference evidence="1" key="2">
    <citation type="submission" date="2012-05" db="EMBL/GenBank/DDBJ databases">
        <title>Annotation of the Genome Sequence of Fusarium oxysporum HDV247.</title>
        <authorList>
            <consortium name="The Broad Institute Genomics Platform"/>
            <person name="Ma L.-J."/>
            <person name="Corby-Kistler H."/>
            <person name="Broz K."/>
            <person name="Gale L.R."/>
            <person name="Jonkers W."/>
            <person name="O'Donnell K."/>
            <person name="Ploetz R."/>
            <person name="Steinberg C."/>
            <person name="Schwartz D.C."/>
            <person name="VanEtten H."/>
            <person name="Zhou S."/>
            <person name="Young S.K."/>
            <person name="Zeng Q."/>
            <person name="Gargeya S."/>
            <person name="Fitzgerald M."/>
            <person name="Abouelleil A."/>
            <person name="Alvarado L."/>
            <person name="Chapman S.B."/>
            <person name="Gainer-Dewar J."/>
            <person name="Goldberg J."/>
            <person name="Griggs A."/>
            <person name="Gujja S."/>
            <person name="Hansen M."/>
            <person name="Howarth C."/>
            <person name="Imamovic A."/>
            <person name="Ireland A."/>
            <person name="Larimer J."/>
            <person name="McCowan C."/>
            <person name="Murphy C."/>
            <person name="Pearson M."/>
            <person name="Poon T.W."/>
            <person name="Priest M."/>
            <person name="Roberts A."/>
            <person name="Saif S."/>
            <person name="Shea T."/>
            <person name="Sykes S."/>
            <person name="Wortman J."/>
            <person name="Nusbaum C."/>
            <person name="Birren B."/>
        </authorList>
    </citation>
    <scope>NUCLEOTIDE SEQUENCE</scope>
    <source>
        <strain evidence="1">HDV247</strain>
    </source>
</reference>
<organism evidence="1">
    <name type="scientific">Fusarium oxysporum f. sp. pisi HDV247</name>
    <dbReference type="NCBI Taxonomy" id="1080344"/>
    <lineage>
        <taxon>Eukaryota</taxon>
        <taxon>Fungi</taxon>
        <taxon>Dikarya</taxon>
        <taxon>Ascomycota</taxon>
        <taxon>Pezizomycotina</taxon>
        <taxon>Sordariomycetes</taxon>
        <taxon>Hypocreomycetidae</taxon>
        <taxon>Hypocreales</taxon>
        <taxon>Nectriaceae</taxon>
        <taxon>Fusarium</taxon>
        <taxon>Fusarium oxysporum species complex</taxon>
    </lineage>
</organism>
<dbReference type="AlphaFoldDB" id="W9P1M7"/>
<sequence>MVKLIKLPPQSQETNLVEMPTWPTPGRQVGVHGILRNYKGLGIAPEGAVEQVTCRLPAK</sequence>